<dbReference type="Proteomes" id="UP000294546">
    <property type="component" value="Unassembled WGS sequence"/>
</dbReference>
<organism evidence="1 2">
    <name type="scientific">Marinobacterium mangrovicola</name>
    <dbReference type="NCBI Taxonomy" id="1476959"/>
    <lineage>
        <taxon>Bacteria</taxon>
        <taxon>Pseudomonadati</taxon>
        <taxon>Pseudomonadota</taxon>
        <taxon>Gammaproteobacteria</taxon>
        <taxon>Oceanospirillales</taxon>
        <taxon>Oceanospirillaceae</taxon>
        <taxon>Marinobacterium</taxon>
    </lineage>
</organism>
<comment type="caution">
    <text evidence="1">The sequence shown here is derived from an EMBL/GenBank/DDBJ whole genome shotgun (WGS) entry which is preliminary data.</text>
</comment>
<dbReference type="EMBL" id="SMFU01000011">
    <property type="protein sequence ID" value="TCK04128.1"/>
    <property type="molecule type" value="Genomic_DNA"/>
</dbReference>
<keyword evidence="2" id="KW-1185">Reference proteome</keyword>
<gene>
    <name evidence="1" type="ORF">CLV83_3543</name>
</gene>
<protein>
    <submittedName>
        <fullName evidence="1">Uncharacterized protein</fullName>
    </submittedName>
</protein>
<sequence length="336" mass="36786">MKKLSLQQMIAAGAGATVVVIGGAYFGLSTYAGSLAEDKIRSTLSRAGINDSSYSWSSLSASPLGGSIKLEGLKVNHDTSNGRGRRFIAINIEELVLEGFNGEEFPEEATISLGQVDVPSISNEGYERNELKKQLDQSQLMTLANASGRQSLLPFDVKLDWELGDDELELNWSTTQPEMFKAEGHQLITGPISQLQAMTTPASLSATSPMSLLAQYAQLGSQLGIRELDLTIEDLGSMERATKLRTRYDIARGQAENEDESQEEFMADFQSDCEQNLQAIFENSDACENLTGFMTAENSSIEFSAEGARSLTLAELVRLNPRNFGYLKTEFHPEIN</sequence>
<reference evidence="1 2" key="1">
    <citation type="submission" date="2019-03" db="EMBL/GenBank/DDBJ databases">
        <title>Genomic Encyclopedia of Archaeal and Bacterial Type Strains, Phase II (KMG-II): from individual species to whole genera.</title>
        <authorList>
            <person name="Goeker M."/>
        </authorList>
    </citation>
    <scope>NUCLEOTIDE SEQUENCE [LARGE SCALE GENOMIC DNA]</scope>
    <source>
        <strain evidence="1 2">DSM 27697</strain>
    </source>
</reference>
<evidence type="ECO:0000313" key="1">
    <source>
        <dbReference type="EMBL" id="TCK04128.1"/>
    </source>
</evidence>
<proteinExistence type="predicted"/>
<dbReference type="AlphaFoldDB" id="A0A4R1G915"/>
<evidence type="ECO:0000313" key="2">
    <source>
        <dbReference type="Proteomes" id="UP000294546"/>
    </source>
</evidence>
<accession>A0A4R1G915</accession>
<dbReference type="RefSeq" id="WP_132295515.1">
    <property type="nucleotide sequence ID" value="NZ_SMFU01000011.1"/>
</dbReference>
<name>A0A4R1G915_9GAMM</name>